<dbReference type="CDD" id="cd03250">
    <property type="entry name" value="ABCC_MRP_domain1"/>
    <property type="match status" value="1"/>
</dbReference>
<dbReference type="SUPFAM" id="SSF52540">
    <property type="entry name" value="P-loop containing nucleoside triphosphate hydrolases"/>
    <property type="match status" value="1"/>
</dbReference>
<evidence type="ECO:0000256" key="9">
    <source>
        <dbReference type="SAM" id="Phobius"/>
    </source>
</evidence>
<feature type="domain" description="ABC transmembrane type-1" evidence="11">
    <location>
        <begin position="1"/>
        <end position="73"/>
    </location>
</feature>
<sequence length="582" mass="64449">MSFTVQVYFLRQILDLIQSPGDTLSMQIVYLLLLAACSLCRSVLLYACNTIMNLAAIRTRSGLLSLVFKKILKKKALNASVGEAFIYISLLNSSRKSLSFMPYTMKALAEGYHACKRIKILLLSEDKQMEMSEIEDCNNLLEIRNGCFGWKPQDNGLISKELGRLYRCLGNKNISDEDQIGAVPKIPKMSKGTEQEPLLKGDEELDEAHLNTITTLHNINISLKEGSLVGVCGAVGSGKTSLIQAILGMMEKEDGEIAVHENKKVAYVSQQAWIMNTSVKENILFGKNFNKKWYNAVVSACALLSDFDQLPARDQTEIGERGINLSGGQKQRISMARAVYSDSDIILLDDPLSAVDAMVGQHIFQHCLKGLLVNKTILFVSHQLQFLVGCDHIIVMKDGRITEEGTHEELMKEEEGEYSHLIHTFYDSVDGEESGEDEKEQKIRKMLKSTSQSNVEKEDKQGSENQGSTSNSKIQKPNGILTKEENTDKDTVNCSTLLSYLAAGGGVGISLLVALFILLHLTSQAFTVYWLSLWTNAGSGGTYFNVTVTVNGTNTSDLVLSDSILDNLNLTYIKQYMPGHCF</sequence>
<dbReference type="PANTHER" id="PTHR24223">
    <property type="entry name" value="ATP-BINDING CASSETTE SUB-FAMILY C"/>
    <property type="match status" value="1"/>
</dbReference>
<evidence type="ECO:0000256" key="1">
    <source>
        <dbReference type="ARBA" id="ARBA00004370"/>
    </source>
</evidence>
<dbReference type="Pfam" id="PF00005">
    <property type="entry name" value="ABC_tran"/>
    <property type="match status" value="1"/>
</dbReference>
<dbReference type="InterPro" id="IPR017871">
    <property type="entry name" value="ABC_transporter-like_CS"/>
</dbReference>
<dbReference type="InterPro" id="IPR011527">
    <property type="entry name" value="ABC1_TM_dom"/>
</dbReference>
<evidence type="ECO:0000256" key="3">
    <source>
        <dbReference type="ARBA" id="ARBA00022692"/>
    </source>
</evidence>
<dbReference type="InterPro" id="IPR003439">
    <property type="entry name" value="ABC_transporter-like_ATP-bd"/>
</dbReference>
<dbReference type="GO" id="GO:0005524">
    <property type="term" value="F:ATP binding"/>
    <property type="evidence" value="ECO:0007669"/>
    <property type="project" value="UniProtKB-KW"/>
</dbReference>
<keyword evidence="6 9" id="KW-1133">Transmembrane helix</keyword>
<dbReference type="PROSITE" id="PS50929">
    <property type="entry name" value="ABC_TM1F"/>
    <property type="match status" value="1"/>
</dbReference>
<dbReference type="Gene3D" id="3.40.50.300">
    <property type="entry name" value="P-loop containing nucleotide triphosphate hydrolases"/>
    <property type="match status" value="1"/>
</dbReference>
<dbReference type="PANTHER" id="PTHR24223:SF447">
    <property type="entry name" value="MULTIDRUG RESISTANCE-ASSOCIATED PROTEIN 5"/>
    <property type="match status" value="1"/>
</dbReference>
<evidence type="ECO:0000256" key="4">
    <source>
        <dbReference type="ARBA" id="ARBA00022741"/>
    </source>
</evidence>
<evidence type="ECO:0000259" key="11">
    <source>
        <dbReference type="PROSITE" id="PS50929"/>
    </source>
</evidence>
<evidence type="ECO:0000313" key="13">
    <source>
        <dbReference type="Proteomes" id="UP000593567"/>
    </source>
</evidence>
<feature type="compositionally biased region" description="Acidic residues" evidence="8">
    <location>
        <begin position="429"/>
        <end position="438"/>
    </location>
</feature>
<dbReference type="InterPro" id="IPR003593">
    <property type="entry name" value="AAA+_ATPase"/>
</dbReference>
<dbReference type="GO" id="GO:0140359">
    <property type="term" value="F:ABC-type transporter activity"/>
    <property type="evidence" value="ECO:0007669"/>
    <property type="project" value="InterPro"/>
</dbReference>
<feature type="transmembrane region" description="Helical" evidence="9">
    <location>
        <begin position="28"/>
        <end position="55"/>
    </location>
</feature>
<comment type="subcellular location">
    <subcellularLocation>
        <location evidence="1">Membrane</location>
    </subcellularLocation>
</comment>
<dbReference type="SUPFAM" id="SSF90123">
    <property type="entry name" value="ABC transporter transmembrane region"/>
    <property type="match status" value="1"/>
</dbReference>
<dbReference type="Proteomes" id="UP000593567">
    <property type="component" value="Unassembled WGS sequence"/>
</dbReference>
<feature type="compositionally biased region" description="Polar residues" evidence="8">
    <location>
        <begin position="463"/>
        <end position="475"/>
    </location>
</feature>
<name>A0A7J7JQ39_BUGNE</name>
<keyword evidence="2" id="KW-0813">Transport</keyword>
<organism evidence="12 13">
    <name type="scientific">Bugula neritina</name>
    <name type="common">Brown bryozoan</name>
    <name type="synonym">Sertularia neritina</name>
    <dbReference type="NCBI Taxonomy" id="10212"/>
    <lineage>
        <taxon>Eukaryota</taxon>
        <taxon>Metazoa</taxon>
        <taxon>Spiralia</taxon>
        <taxon>Lophotrochozoa</taxon>
        <taxon>Bryozoa</taxon>
        <taxon>Gymnolaemata</taxon>
        <taxon>Cheilostomatida</taxon>
        <taxon>Flustrina</taxon>
        <taxon>Buguloidea</taxon>
        <taxon>Bugulidae</taxon>
        <taxon>Bugula</taxon>
    </lineage>
</organism>
<proteinExistence type="predicted"/>
<reference evidence="12" key="1">
    <citation type="submission" date="2020-06" db="EMBL/GenBank/DDBJ databases">
        <title>Draft genome of Bugula neritina, a colonial animal packing powerful symbionts and potential medicines.</title>
        <authorList>
            <person name="Rayko M."/>
        </authorList>
    </citation>
    <scope>NUCLEOTIDE SEQUENCE [LARGE SCALE GENOMIC DNA]</scope>
    <source>
        <strain evidence="12">Kwan_BN1</strain>
    </source>
</reference>
<evidence type="ECO:0000256" key="7">
    <source>
        <dbReference type="ARBA" id="ARBA00023136"/>
    </source>
</evidence>
<dbReference type="InterPro" id="IPR050173">
    <property type="entry name" value="ABC_transporter_C-like"/>
</dbReference>
<protein>
    <submittedName>
        <fullName evidence="12">ABCC5</fullName>
    </submittedName>
</protein>
<dbReference type="InterPro" id="IPR036640">
    <property type="entry name" value="ABC1_TM_sf"/>
</dbReference>
<evidence type="ECO:0000256" key="6">
    <source>
        <dbReference type="ARBA" id="ARBA00022989"/>
    </source>
</evidence>
<evidence type="ECO:0000256" key="8">
    <source>
        <dbReference type="SAM" id="MobiDB-lite"/>
    </source>
</evidence>
<feature type="transmembrane region" description="Helical" evidence="9">
    <location>
        <begin position="497"/>
        <end position="519"/>
    </location>
</feature>
<evidence type="ECO:0000313" key="12">
    <source>
        <dbReference type="EMBL" id="KAF6027754.1"/>
    </source>
</evidence>
<evidence type="ECO:0000259" key="10">
    <source>
        <dbReference type="PROSITE" id="PS50893"/>
    </source>
</evidence>
<dbReference type="EMBL" id="VXIV02002033">
    <property type="protein sequence ID" value="KAF6027754.1"/>
    <property type="molecule type" value="Genomic_DNA"/>
</dbReference>
<dbReference type="PROSITE" id="PS50893">
    <property type="entry name" value="ABC_TRANSPORTER_2"/>
    <property type="match status" value="1"/>
</dbReference>
<gene>
    <name evidence="12" type="ORF">EB796_013943</name>
</gene>
<dbReference type="GO" id="GO:0016020">
    <property type="term" value="C:membrane"/>
    <property type="evidence" value="ECO:0007669"/>
    <property type="project" value="UniProtKB-SubCell"/>
</dbReference>
<keyword evidence="13" id="KW-1185">Reference proteome</keyword>
<feature type="domain" description="ABC transporter" evidence="10">
    <location>
        <begin position="199"/>
        <end position="423"/>
    </location>
</feature>
<keyword evidence="3 9" id="KW-0812">Transmembrane</keyword>
<feature type="region of interest" description="Disordered" evidence="8">
    <location>
        <begin position="429"/>
        <end position="486"/>
    </location>
</feature>
<dbReference type="AlphaFoldDB" id="A0A7J7JQ39"/>
<evidence type="ECO:0000256" key="5">
    <source>
        <dbReference type="ARBA" id="ARBA00022840"/>
    </source>
</evidence>
<accession>A0A7J7JQ39</accession>
<dbReference type="Gene3D" id="1.20.1560.10">
    <property type="entry name" value="ABC transporter type 1, transmembrane domain"/>
    <property type="match status" value="1"/>
</dbReference>
<dbReference type="PROSITE" id="PS00211">
    <property type="entry name" value="ABC_TRANSPORTER_1"/>
    <property type="match status" value="1"/>
</dbReference>
<dbReference type="GO" id="GO:0016887">
    <property type="term" value="F:ATP hydrolysis activity"/>
    <property type="evidence" value="ECO:0007669"/>
    <property type="project" value="InterPro"/>
</dbReference>
<keyword evidence="4" id="KW-0547">Nucleotide-binding</keyword>
<dbReference type="SMART" id="SM00382">
    <property type="entry name" value="AAA"/>
    <property type="match status" value="1"/>
</dbReference>
<dbReference type="FunFam" id="3.40.50.300:FF:000605">
    <property type="entry name" value="multidrug resistance-associated protein 5 isoform X1"/>
    <property type="match status" value="1"/>
</dbReference>
<comment type="caution">
    <text evidence="12">The sequence shown here is derived from an EMBL/GenBank/DDBJ whole genome shotgun (WGS) entry which is preliminary data.</text>
</comment>
<keyword evidence="5" id="KW-0067">ATP-binding</keyword>
<evidence type="ECO:0000256" key="2">
    <source>
        <dbReference type="ARBA" id="ARBA00022448"/>
    </source>
</evidence>
<dbReference type="OrthoDB" id="6500128at2759"/>
<keyword evidence="7 9" id="KW-0472">Membrane</keyword>
<dbReference type="InterPro" id="IPR027417">
    <property type="entry name" value="P-loop_NTPase"/>
</dbReference>